<gene>
    <name evidence="7" type="ORF">Ccrd_002870</name>
</gene>
<dbReference type="FunFam" id="2.60.120.560:FF:000002">
    <property type="entry name" value="Beta-fructofuranosidase, insoluble isoenzyme CWINV1"/>
    <property type="match status" value="1"/>
</dbReference>
<evidence type="ECO:0000256" key="1">
    <source>
        <dbReference type="ARBA" id="ARBA00009902"/>
    </source>
</evidence>
<keyword evidence="4" id="KW-0732">Signal</keyword>
<dbReference type="PANTHER" id="PTHR31953">
    <property type="entry name" value="BETA-FRUCTOFURANOSIDASE, INSOLUBLE ISOENZYME CWINV1-RELATED"/>
    <property type="match status" value="1"/>
</dbReference>
<dbReference type="Pfam" id="PF08244">
    <property type="entry name" value="Glyco_hydro_32C"/>
    <property type="match status" value="1"/>
</dbReference>
<feature type="signal peptide" evidence="4">
    <location>
        <begin position="1"/>
        <end position="23"/>
    </location>
</feature>
<dbReference type="SUPFAM" id="SSF75005">
    <property type="entry name" value="Arabinanase/levansucrase/invertase"/>
    <property type="match status" value="2"/>
</dbReference>
<evidence type="ECO:0000256" key="4">
    <source>
        <dbReference type="SAM" id="SignalP"/>
    </source>
</evidence>
<dbReference type="InterPro" id="IPR001362">
    <property type="entry name" value="Glyco_hydro_32"/>
</dbReference>
<organism evidence="7 8">
    <name type="scientific">Cynara cardunculus var. scolymus</name>
    <name type="common">Globe artichoke</name>
    <name type="synonym">Cynara scolymus</name>
    <dbReference type="NCBI Taxonomy" id="59895"/>
    <lineage>
        <taxon>Eukaryota</taxon>
        <taxon>Viridiplantae</taxon>
        <taxon>Streptophyta</taxon>
        <taxon>Embryophyta</taxon>
        <taxon>Tracheophyta</taxon>
        <taxon>Spermatophyta</taxon>
        <taxon>Magnoliopsida</taxon>
        <taxon>eudicotyledons</taxon>
        <taxon>Gunneridae</taxon>
        <taxon>Pentapetalae</taxon>
        <taxon>asterids</taxon>
        <taxon>campanulids</taxon>
        <taxon>Asterales</taxon>
        <taxon>Asteraceae</taxon>
        <taxon>Carduoideae</taxon>
        <taxon>Cardueae</taxon>
        <taxon>Carduinae</taxon>
        <taxon>Cynara</taxon>
    </lineage>
</organism>
<evidence type="ECO:0000313" key="8">
    <source>
        <dbReference type="Proteomes" id="UP000243975"/>
    </source>
</evidence>
<dbReference type="InterPro" id="IPR013320">
    <property type="entry name" value="ConA-like_dom_sf"/>
</dbReference>
<feature type="unsure residue" description="I or L" evidence="7">
    <location>
        <position position="572"/>
    </location>
</feature>
<dbReference type="Pfam" id="PF00251">
    <property type="entry name" value="Glyco_hydro_32N"/>
    <property type="match status" value="2"/>
</dbReference>
<dbReference type="InterPro" id="IPR013148">
    <property type="entry name" value="Glyco_hydro_32_N"/>
</dbReference>
<evidence type="ECO:0000313" key="7">
    <source>
        <dbReference type="EMBL" id="KVH95083.1"/>
    </source>
</evidence>
<feature type="domain" description="Glycosyl hydrolase family 32 C-terminal" evidence="6">
    <location>
        <begin position="369"/>
        <end position="551"/>
    </location>
</feature>
<sequence>MRKTAIFFLIFAVYHLRCNTTMSEQQPYRTAFHFQPPQNWMNGPMYYNGVYHLFYQYNPSGPLFSDQMYWAHSVSYDLINWIPLDLAFSPTESFDNNSCWSGSATILPGNKPVMLYTGIDSENRQVQNMAVPKDLSDPYLREWIKYTGNPIINLPDGIQPDDFRDPTTAWLAEDGKWRIIVGSQKDKMGIAFLYQSEDFVNWTKFDSPLHKVSGTGIWECPDFFPVWIDSKKGVDTSVMNPRVKHVLKVGLFDYAKDFYMIGNYSPEKENYVPQNELTLSTLRYDYGKYYASKSFFDPVKNRRVLMAWVNESDSQADDIAKGWSGLHSFPRSLWLDQNQKQLVQWPIEEIEMLHENEVSILDKKLEGGSLHEVVGITASQADVKISFKLSNLEEAEELDPSWIDDPQLTCSEKDASNKGQFGPFGLLALASNDLTEQTAIFFQVFQNNGRYVVLMCSDQSRSSTKSGIDKTTYGAFVDIDPQQDEISLRTLFDGVGCLQIDHSIIESFGGGGKTCITARAHPTLAIGKEARLLIFNNGTESVVISKLSAWSVKKALINVEERPMYFNGVYHLFYQYNPAGPLFTNQMHWGHSASYDLINWIPLDLAIAPTESFDINSCWSGSATILPGNKPESTQKNARFRTWLSQRTYLIYDPYLREWVKYTSNPVINLPQGVQPDNFRDPTTAWLAGDEKWRVIVGGEKDKAGIAFLYQSEDFFSWTAIDSPLYEAAGTGIWECPDFFPVWIDSKKGVETSVMNPSVKHVMKMGLLNQGKDYYLIGNYSSEKENYVPENGLTLNSLRFDYGKYYASKSFFDPVKCRRILIAWVTESDSEADIIAKGWAGLQSFPRSLWLDRNQKQLIQWPIEEIELLRQNQVSFQNKKLECGSLHEVVGITADQADVIISFKLSNLEEAEELDPSWIDDPQLIWSQKDASKNGKFGPFGLLALASKDLTEQTAIFFRVFQNKGRYVVLMCSDQSRLVLFL</sequence>
<comment type="similarity">
    <text evidence="1">Belongs to the glycosyl hydrolase 32 family.</text>
</comment>
<dbReference type="SMART" id="SM00640">
    <property type="entry name" value="Glyco_32"/>
    <property type="match status" value="2"/>
</dbReference>
<dbReference type="GO" id="GO:0005975">
    <property type="term" value="P:carbohydrate metabolic process"/>
    <property type="evidence" value="ECO:0007669"/>
    <property type="project" value="InterPro"/>
</dbReference>
<dbReference type="EMBL" id="LEKV01004400">
    <property type="protein sequence ID" value="KVH95083.1"/>
    <property type="molecule type" value="Genomic_DNA"/>
</dbReference>
<proteinExistence type="inferred from homology"/>
<feature type="domain" description="Glycosyl hydrolase family 32 N-terminal" evidence="5">
    <location>
        <begin position="553"/>
        <end position="862"/>
    </location>
</feature>
<dbReference type="CDD" id="cd18624">
    <property type="entry name" value="GH32_Fruct1-like"/>
    <property type="match status" value="2"/>
</dbReference>
<dbReference type="GO" id="GO:0004553">
    <property type="term" value="F:hydrolase activity, hydrolyzing O-glycosyl compounds"/>
    <property type="evidence" value="ECO:0007669"/>
    <property type="project" value="InterPro"/>
</dbReference>
<dbReference type="AlphaFoldDB" id="A0A103XQM1"/>
<keyword evidence="2" id="KW-0378">Hydrolase</keyword>
<evidence type="ECO:0000259" key="6">
    <source>
        <dbReference type="Pfam" id="PF08244"/>
    </source>
</evidence>
<keyword evidence="8" id="KW-1185">Reference proteome</keyword>
<dbReference type="STRING" id="59895.A0A103XQM1"/>
<dbReference type="Gene3D" id="2.60.120.560">
    <property type="entry name" value="Exo-inulinase, domain 1"/>
    <property type="match status" value="2"/>
</dbReference>
<dbReference type="InterPro" id="IPR013189">
    <property type="entry name" value="Glyco_hydro_32_C"/>
</dbReference>
<reference evidence="7 8" key="1">
    <citation type="journal article" date="2016" name="Sci. Rep.">
        <title>The genome sequence of the outbreeding globe artichoke constructed de novo incorporating a phase-aware low-pass sequencing strategy of F1 progeny.</title>
        <authorList>
            <person name="Scaglione D."/>
            <person name="Reyes-Chin-Wo S."/>
            <person name="Acquadro A."/>
            <person name="Froenicke L."/>
            <person name="Portis E."/>
            <person name="Beitel C."/>
            <person name="Tirone M."/>
            <person name="Mauro R."/>
            <person name="Lo Monaco A."/>
            <person name="Mauromicale G."/>
            <person name="Faccioli P."/>
            <person name="Cattivelli L."/>
            <person name="Rieseberg L."/>
            <person name="Michelmore R."/>
            <person name="Lanteri S."/>
        </authorList>
    </citation>
    <scope>NUCLEOTIDE SEQUENCE [LARGE SCALE GENOMIC DNA]</scope>
    <source>
        <strain evidence="7">2C</strain>
    </source>
</reference>
<protein>
    <submittedName>
        <fullName evidence="7">Concanavalin A-like lectin/glucanase superfamily</fullName>
    </submittedName>
</protein>
<evidence type="ECO:0000256" key="3">
    <source>
        <dbReference type="ARBA" id="ARBA00023295"/>
    </source>
</evidence>
<evidence type="ECO:0000256" key="2">
    <source>
        <dbReference type="ARBA" id="ARBA00022801"/>
    </source>
</evidence>
<name>A0A103XQM1_CYNCS</name>
<dbReference type="Gene3D" id="2.115.10.20">
    <property type="entry name" value="Glycosyl hydrolase domain, family 43"/>
    <property type="match status" value="2"/>
</dbReference>
<dbReference type="InterPro" id="IPR023296">
    <property type="entry name" value="Glyco_hydro_beta-prop_sf"/>
</dbReference>
<dbReference type="Proteomes" id="UP000243975">
    <property type="component" value="Unassembled WGS sequence"/>
</dbReference>
<evidence type="ECO:0000259" key="5">
    <source>
        <dbReference type="Pfam" id="PF00251"/>
    </source>
</evidence>
<keyword evidence="3" id="KW-0326">Glycosidase</keyword>
<feature type="domain" description="Glycosyl hydrolase family 32 N-terminal" evidence="5">
    <location>
        <begin position="33"/>
        <end position="346"/>
    </location>
</feature>
<dbReference type="InterPro" id="IPR050551">
    <property type="entry name" value="Fructan_Metab_Enzymes"/>
</dbReference>
<feature type="chain" id="PRO_5007119025" evidence="4">
    <location>
        <begin position="24"/>
        <end position="982"/>
    </location>
</feature>
<comment type="caution">
    <text evidence="7">The sequence shown here is derived from an EMBL/GenBank/DDBJ whole genome shotgun (WGS) entry which is preliminary data.</text>
</comment>
<dbReference type="SUPFAM" id="SSF49899">
    <property type="entry name" value="Concanavalin A-like lectins/glucanases"/>
    <property type="match status" value="2"/>
</dbReference>
<accession>A0A103XQM1</accession>